<comment type="caution">
    <text evidence="3">The sequence shown here is derived from an EMBL/GenBank/DDBJ whole genome shotgun (WGS) entry which is preliminary data.</text>
</comment>
<dbReference type="PANTHER" id="PTHR45786">
    <property type="entry name" value="DNA BINDING PROTEIN-LIKE"/>
    <property type="match status" value="1"/>
</dbReference>
<feature type="region of interest" description="Disordered" evidence="1">
    <location>
        <begin position="101"/>
        <end position="140"/>
    </location>
</feature>
<dbReference type="Pfam" id="PF14214">
    <property type="entry name" value="Helitron_like_N"/>
    <property type="match status" value="1"/>
</dbReference>
<feature type="compositionally biased region" description="Acidic residues" evidence="1">
    <location>
        <begin position="110"/>
        <end position="122"/>
    </location>
</feature>
<proteinExistence type="predicted"/>
<accession>A0A5J9V0W9</accession>
<dbReference type="Gramene" id="TVU29842">
    <property type="protein sequence ID" value="TVU29842"/>
    <property type="gene ID" value="EJB05_21430"/>
</dbReference>
<evidence type="ECO:0000256" key="1">
    <source>
        <dbReference type="SAM" id="MobiDB-lite"/>
    </source>
</evidence>
<dbReference type="InterPro" id="IPR038765">
    <property type="entry name" value="Papain-like_cys_pep_sf"/>
</dbReference>
<name>A0A5J9V0W9_9POAL</name>
<sequence length="575" mass="66264">MTFRRLGGVPNLEEYKIELNTEIDVDQRRYNAPTVSQVAAIWMPGADPEHAFERSVMVCGLADKPVYIRAYHGCYDPLSYPLFFPGGEAGWNKNIKYVDKEKDDKRDKDENEEPADIIDPEEGQGNGDIESEQFPGDPDGKNTKFVSAREYYCYKLQIRDLEFNILFYGGRLFQQYIVDIYIKIETMRLDWFSKPAHQKIIRADLYKGVLDTLASGEARASEAGRRLVLPQSMTGCDRDVHMRFLDAMTLMQRFGKPCYFVTMTCNPYWDEILELLLCGQTPQDRPDIVARVYRAKLRDLEDFLVKKKHFGEVAAYAHVTEFQKRGLPHEHFLLIMKNGSYVTVAGWSCGLFLLNFMEYWTGDVLSDDFNQTDMVNFRLKLAAILLGSELNERKGIDPALEDNEEDDKGDLDGVEIIEIPPAVFHSSNQTRMRTDFVYSRYSLSIVDVPMSGVELMHQLWWYICGIDAADTLKREWVKSKHPYPISLTLRKIKDLLMPPGNMHPDLFNLGVRVFACDETQVSVEPLVHYMDLEFCNASVARKRFLLDVLRYEPNESEEGIPLDVKEFLKRISGPF</sequence>
<evidence type="ECO:0000313" key="3">
    <source>
        <dbReference type="EMBL" id="TVU29842.1"/>
    </source>
</evidence>
<dbReference type="SUPFAM" id="SSF54001">
    <property type="entry name" value="Cysteine proteinases"/>
    <property type="match status" value="1"/>
</dbReference>
<dbReference type="EMBL" id="RWGY01000011">
    <property type="protein sequence ID" value="TVU29842.1"/>
    <property type="molecule type" value="Genomic_DNA"/>
</dbReference>
<feature type="domain" description="Helitron helicase-like" evidence="2">
    <location>
        <begin position="151"/>
        <end position="334"/>
    </location>
</feature>
<dbReference type="Proteomes" id="UP000324897">
    <property type="component" value="Chromosome 1"/>
</dbReference>
<dbReference type="OrthoDB" id="7692063at2759"/>
<evidence type="ECO:0000259" key="2">
    <source>
        <dbReference type="Pfam" id="PF14214"/>
    </source>
</evidence>
<dbReference type="PANTHER" id="PTHR45786:SF75">
    <property type="entry name" value="ATP-DEPENDENT DNA HELICASE"/>
    <property type="match status" value="1"/>
</dbReference>
<dbReference type="InterPro" id="IPR025476">
    <property type="entry name" value="Helitron_helicase-like"/>
</dbReference>
<evidence type="ECO:0000313" key="4">
    <source>
        <dbReference type="Proteomes" id="UP000324897"/>
    </source>
</evidence>
<gene>
    <name evidence="3" type="ORF">EJB05_21430</name>
</gene>
<reference evidence="3 4" key="1">
    <citation type="journal article" date="2019" name="Sci. Rep.">
        <title>A high-quality genome of Eragrostis curvula grass provides insights into Poaceae evolution and supports new strategies to enhance forage quality.</title>
        <authorList>
            <person name="Carballo J."/>
            <person name="Santos B.A.C.M."/>
            <person name="Zappacosta D."/>
            <person name="Garbus I."/>
            <person name="Selva J.P."/>
            <person name="Gallo C.A."/>
            <person name="Diaz A."/>
            <person name="Albertini E."/>
            <person name="Caccamo M."/>
            <person name="Echenique V."/>
        </authorList>
    </citation>
    <scope>NUCLEOTIDE SEQUENCE [LARGE SCALE GENOMIC DNA]</scope>
    <source>
        <strain evidence="4">cv. Victoria</strain>
        <tissue evidence="3">Leaf</tissue>
    </source>
</reference>
<dbReference type="AlphaFoldDB" id="A0A5J9V0W9"/>
<protein>
    <recommendedName>
        <fullName evidence="2">Helitron helicase-like domain-containing protein</fullName>
    </recommendedName>
</protein>
<keyword evidence="4" id="KW-1185">Reference proteome</keyword>
<organism evidence="3 4">
    <name type="scientific">Eragrostis curvula</name>
    <name type="common">weeping love grass</name>
    <dbReference type="NCBI Taxonomy" id="38414"/>
    <lineage>
        <taxon>Eukaryota</taxon>
        <taxon>Viridiplantae</taxon>
        <taxon>Streptophyta</taxon>
        <taxon>Embryophyta</taxon>
        <taxon>Tracheophyta</taxon>
        <taxon>Spermatophyta</taxon>
        <taxon>Magnoliopsida</taxon>
        <taxon>Liliopsida</taxon>
        <taxon>Poales</taxon>
        <taxon>Poaceae</taxon>
        <taxon>PACMAD clade</taxon>
        <taxon>Chloridoideae</taxon>
        <taxon>Eragrostideae</taxon>
        <taxon>Eragrostidinae</taxon>
        <taxon>Eragrostis</taxon>
    </lineage>
</organism>
<dbReference type="Gene3D" id="3.40.395.10">
    <property type="entry name" value="Adenoviral Proteinase, Chain A"/>
    <property type="match status" value="1"/>
</dbReference>